<evidence type="ECO:0000256" key="5">
    <source>
        <dbReference type="ARBA" id="ARBA00074102"/>
    </source>
</evidence>
<keyword evidence="3" id="KW-0223">Dioxygenase</keyword>
<dbReference type="PROSITE" id="PS51471">
    <property type="entry name" value="FE2OG_OXY"/>
    <property type="match status" value="1"/>
</dbReference>
<dbReference type="InterPro" id="IPR005123">
    <property type="entry name" value="Oxoglu/Fe-dep_dioxygenase_dom"/>
</dbReference>
<evidence type="ECO:0000256" key="4">
    <source>
        <dbReference type="ARBA" id="ARBA00054658"/>
    </source>
</evidence>
<protein>
    <recommendedName>
        <fullName evidence="5">2-oxoglutarate-dependent dioxygenase DAO</fullName>
    </recommendedName>
    <alternativeName>
        <fullName evidence="6">Protein DIOXYGENASE FOR AUXIN OXIDATION</fullName>
    </alternativeName>
</protein>
<evidence type="ECO:0000313" key="10">
    <source>
        <dbReference type="Proteomes" id="UP001341281"/>
    </source>
</evidence>
<dbReference type="GO" id="GO:0051213">
    <property type="term" value="F:dioxygenase activity"/>
    <property type="evidence" value="ECO:0007669"/>
    <property type="project" value="UniProtKB-KW"/>
</dbReference>
<comment type="function">
    <text evidence="4">2-oxoglutarate-dependent dioxygenase essential for auxin catabolism and maintenance of auxin homeostasis in reproductive organs. Catalyzes the irreversible oxidation of indole-3-acetic acid (IAA) to the biologically inactive 2-oxoindole-3-acetic acid (OxIAA).</text>
</comment>
<keyword evidence="7" id="KW-0408">Iron</keyword>
<feature type="domain" description="Fe2OG dioxygenase" evidence="8">
    <location>
        <begin position="173"/>
        <end position="278"/>
    </location>
</feature>
<accession>A0AAQ3SSN8</accession>
<evidence type="ECO:0000256" key="7">
    <source>
        <dbReference type="RuleBase" id="RU003682"/>
    </source>
</evidence>
<dbReference type="Pfam" id="PF03171">
    <property type="entry name" value="2OG-FeII_Oxy"/>
    <property type="match status" value="1"/>
</dbReference>
<dbReference type="GO" id="GO:0046872">
    <property type="term" value="F:metal ion binding"/>
    <property type="evidence" value="ECO:0007669"/>
    <property type="project" value="UniProtKB-KW"/>
</dbReference>
<dbReference type="PANTHER" id="PTHR47990">
    <property type="entry name" value="2-OXOGLUTARATE (2OG) AND FE(II)-DEPENDENT OXYGENASE SUPERFAMILY PROTEIN-RELATED"/>
    <property type="match status" value="1"/>
</dbReference>
<evidence type="ECO:0000256" key="3">
    <source>
        <dbReference type="ARBA" id="ARBA00022964"/>
    </source>
</evidence>
<proteinExistence type="inferred from homology"/>
<reference evidence="9 10" key="1">
    <citation type="submission" date="2024-02" db="EMBL/GenBank/DDBJ databases">
        <title>High-quality chromosome-scale genome assembly of Pensacola bahiagrass (Paspalum notatum Flugge var. saurae).</title>
        <authorList>
            <person name="Vega J.M."/>
            <person name="Podio M."/>
            <person name="Orjuela J."/>
            <person name="Siena L.A."/>
            <person name="Pessino S.C."/>
            <person name="Combes M.C."/>
            <person name="Mariac C."/>
            <person name="Albertini E."/>
            <person name="Pupilli F."/>
            <person name="Ortiz J.P.A."/>
            <person name="Leblanc O."/>
        </authorList>
    </citation>
    <scope>NUCLEOTIDE SEQUENCE [LARGE SCALE GENOMIC DNA]</scope>
    <source>
        <strain evidence="9">R1</strain>
        <tissue evidence="9">Leaf</tissue>
    </source>
</reference>
<dbReference type="SUPFAM" id="SSF51197">
    <property type="entry name" value="Clavaminate synthase-like"/>
    <property type="match status" value="1"/>
</dbReference>
<keyword evidence="2 7" id="KW-0479">Metal-binding</keyword>
<dbReference type="Gene3D" id="2.60.120.330">
    <property type="entry name" value="B-lactam Antibiotic, Isopenicillin N Synthase, Chain"/>
    <property type="match status" value="1"/>
</dbReference>
<dbReference type="InterPro" id="IPR050231">
    <property type="entry name" value="Iron_ascorbate_oxido_reductase"/>
</dbReference>
<comment type="similarity">
    <text evidence="1 7">Belongs to the iron/ascorbate-dependent oxidoreductase family.</text>
</comment>
<evidence type="ECO:0000256" key="2">
    <source>
        <dbReference type="ARBA" id="ARBA00022723"/>
    </source>
</evidence>
<sequence length="326" mass="35428">MAAEASRKELQLPRIDFSGVDTSAPGAGQWASVRAQVVDALATFGCFDAHYPALSPDMRAALFDGALGELFALPVDVKRRNSYGPDKPMHGYLAGIPDLTTAYESLAIADRVDPDRVRAFADLMWPDGGGNAGFCETVHGAAKRFAELEEAVRRMLLEGLGVAGYHDALGESTRHVFRMSRYQAPGSAAEGKGKEVRYGTHQDCNTLTVVCQHQVDGLEVQTRGGAWILVRPASPASVFVMAGNALRAWTNGRVHAPFHRVAVDGDVPRYSAILFAVPEFKIQAPDELVDDDHPPRFKPHHTSDFIRFCASQGARHEDKLQAFCGV</sequence>
<name>A0AAQ3SSN8_PASNO</name>
<dbReference type="EMBL" id="CP144746">
    <property type="protein sequence ID" value="WVZ60015.1"/>
    <property type="molecule type" value="Genomic_DNA"/>
</dbReference>
<dbReference type="FunFam" id="2.60.120.330:FF:000017">
    <property type="entry name" value="2-oxoglutarate-dependent dioxygenase DAO"/>
    <property type="match status" value="1"/>
</dbReference>
<dbReference type="InterPro" id="IPR027443">
    <property type="entry name" value="IPNS-like_sf"/>
</dbReference>
<organism evidence="9 10">
    <name type="scientific">Paspalum notatum var. saurae</name>
    <dbReference type="NCBI Taxonomy" id="547442"/>
    <lineage>
        <taxon>Eukaryota</taxon>
        <taxon>Viridiplantae</taxon>
        <taxon>Streptophyta</taxon>
        <taxon>Embryophyta</taxon>
        <taxon>Tracheophyta</taxon>
        <taxon>Spermatophyta</taxon>
        <taxon>Magnoliopsida</taxon>
        <taxon>Liliopsida</taxon>
        <taxon>Poales</taxon>
        <taxon>Poaceae</taxon>
        <taxon>PACMAD clade</taxon>
        <taxon>Panicoideae</taxon>
        <taxon>Andropogonodae</taxon>
        <taxon>Paspaleae</taxon>
        <taxon>Paspalinae</taxon>
        <taxon>Paspalum</taxon>
    </lineage>
</organism>
<dbReference type="Proteomes" id="UP001341281">
    <property type="component" value="Chromosome 02"/>
</dbReference>
<dbReference type="AlphaFoldDB" id="A0AAQ3SSN8"/>
<evidence type="ECO:0000259" key="8">
    <source>
        <dbReference type="PROSITE" id="PS51471"/>
    </source>
</evidence>
<evidence type="ECO:0000313" key="9">
    <source>
        <dbReference type="EMBL" id="WVZ60015.1"/>
    </source>
</evidence>
<keyword evidence="7" id="KW-0560">Oxidoreductase</keyword>
<keyword evidence="10" id="KW-1185">Reference proteome</keyword>
<evidence type="ECO:0000256" key="6">
    <source>
        <dbReference type="ARBA" id="ARBA00076740"/>
    </source>
</evidence>
<evidence type="ECO:0000256" key="1">
    <source>
        <dbReference type="ARBA" id="ARBA00008056"/>
    </source>
</evidence>
<dbReference type="InterPro" id="IPR044861">
    <property type="entry name" value="IPNS-like_FE2OG_OXY"/>
</dbReference>
<gene>
    <name evidence="9" type="ORF">U9M48_010088</name>
</gene>